<dbReference type="EMBL" id="LTBC01000002">
    <property type="protein sequence ID" value="KYH32926.1"/>
    <property type="molecule type" value="Genomic_DNA"/>
</dbReference>
<dbReference type="GO" id="GO:0016887">
    <property type="term" value="F:ATP hydrolysis activity"/>
    <property type="evidence" value="ECO:0007669"/>
    <property type="project" value="InterPro"/>
</dbReference>
<dbReference type="PROSITE" id="PS50893">
    <property type="entry name" value="ABC_TRANSPORTER_2"/>
    <property type="match status" value="1"/>
</dbReference>
<sequence>MRLVVKDVSFSYGSFPVLHGLTMEVGDGEVVSIVGPNGSGKSTLLRCAARILKPRQGVIYLDGKEIAALNGSELAKRLGYVPQAAAEVFPFTVLETVLMGRKPHLKWGVSKRDLAVVGDILRYMGLESMAGRCLDQLSGGQKQKVFLARALAQEPDILLLDEPTSSLDIRHQLEVLGLIKNLAHQYRRTILIVMHDLNLAARFSEKLILLKDGCIFAAGKPQKVLTAENVAAVYGVEAVVNNGKYGLQVFPLRPVAGREATLAAGTL</sequence>
<evidence type="ECO:0000313" key="5">
    <source>
        <dbReference type="EMBL" id="KYH32926.1"/>
    </source>
</evidence>
<comment type="caution">
    <text evidence="5">The sequence shown here is derived from an EMBL/GenBank/DDBJ whole genome shotgun (WGS) entry which is preliminary data.</text>
</comment>
<keyword evidence="2" id="KW-0547">Nucleotide-binding</keyword>
<dbReference type="Pfam" id="PF00005">
    <property type="entry name" value="ABC_tran"/>
    <property type="match status" value="1"/>
</dbReference>
<evidence type="ECO:0000313" key="6">
    <source>
        <dbReference type="Proteomes" id="UP000075670"/>
    </source>
</evidence>
<keyword evidence="1" id="KW-0813">Transport</keyword>
<dbReference type="PROSITE" id="PS00211">
    <property type="entry name" value="ABC_TRANSPORTER_1"/>
    <property type="match status" value="1"/>
</dbReference>
<dbReference type="FunFam" id="3.40.50.300:FF:000134">
    <property type="entry name" value="Iron-enterobactin ABC transporter ATP-binding protein"/>
    <property type="match status" value="1"/>
</dbReference>
<feature type="domain" description="ABC transporter" evidence="4">
    <location>
        <begin position="3"/>
        <end position="237"/>
    </location>
</feature>
<keyword evidence="3 5" id="KW-0067">ATP-binding</keyword>
<dbReference type="OrthoDB" id="9799337at2"/>
<protein>
    <submittedName>
        <fullName evidence="5">Putative siderophore transport system ATP-binding protein YusV</fullName>
    </submittedName>
</protein>
<gene>
    <name evidence="5" type="primary">yusV_2</name>
    <name evidence="5" type="ORF">MOMUL_07040</name>
</gene>
<evidence type="ECO:0000256" key="3">
    <source>
        <dbReference type="ARBA" id="ARBA00022840"/>
    </source>
</evidence>
<evidence type="ECO:0000256" key="2">
    <source>
        <dbReference type="ARBA" id="ARBA00022741"/>
    </source>
</evidence>
<evidence type="ECO:0000256" key="1">
    <source>
        <dbReference type="ARBA" id="ARBA00022448"/>
    </source>
</evidence>
<organism evidence="5 6">
    <name type="scientific">Moorella mulderi DSM 14980</name>
    <dbReference type="NCBI Taxonomy" id="1122241"/>
    <lineage>
        <taxon>Bacteria</taxon>
        <taxon>Bacillati</taxon>
        <taxon>Bacillota</taxon>
        <taxon>Clostridia</taxon>
        <taxon>Neomoorellales</taxon>
        <taxon>Neomoorellaceae</taxon>
        <taxon>Neomoorella</taxon>
    </lineage>
</organism>
<dbReference type="InterPro" id="IPR027417">
    <property type="entry name" value="P-loop_NTPase"/>
</dbReference>
<name>A0A151AZ64_9FIRM</name>
<dbReference type="PATRIC" id="fig|1122241.3.peg.741"/>
<dbReference type="PANTHER" id="PTHR42794:SF2">
    <property type="entry name" value="ABC TRANSPORTER ATP-BINDING PROTEIN"/>
    <property type="match status" value="1"/>
</dbReference>
<evidence type="ECO:0000259" key="4">
    <source>
        <dbReference type="PROSITE" id="PS50893"/>
    </source>
</evidence>
<reference evidence="5 6" key="1">
    <citation type="submission" date="2016-02" db="EMBL/GenBank/DDBJ databases">
        <title>Genome sequence of Moorella mulderi DSM 14980.</title>
        <authorList>
            <person name="Poehlein A."/>
            <person name="Daniel R."/>
        </authorList>
    </citation>
    <scope>NUCLEOTIDE SEQUENCE [LARGE SCALE GENOMIC DNA]</scope>
    <source>
        <strain evidence="5 6">DSM 14980</strain>
    </source>
</reference>
<dbReference type="GO" id="GO:0005524">
    <property type="term" value="F:ATP binding"/>
    <property type="evidence" value="ECO:0007669"/>
    <property type="project" value="UniProtKB-KW"/>
</dbReference>
<dbReference type="Proteomes" id="UP000075670">
    <property type="component" value="Unassembled WGS sequence"/>
</dbReference>
<dbReference type="InterPro" id="IPR003439">
    <property type="entry name" value="ABC_transporter-like_ATP-bd"/>
</dbReference>
<dbReference type="Gene3D" id="3.40.50.300">
    <property type="entry name" value="P-loop containing nucleotide triphosphate hydrolases"/>
    <property type="match status" value="1"/>
</dbReference>
<proteinExistence type="predicted"/>
<dbReference type="InterPro" id="IPR017871">
    <property type="entry name" value="ABC_transporter-like_CS"/>
</dbReference>
<dbReference type="RefSeq" id="WP_062281589.1">
    <property type="nucleotide sequence ID" value="NZ_LTBC01000002.1"/>
</dbReference>
<accession>A0A151AZ64</accession>
<keyword evidence="6" id="KW-1185">Reference proteome</keyword>
<dbReference type="SMART" id="SM00382">
    <property type="entry name" value="AAA"/>
    <property type="match status" value="1"/>
</dbReference>
<dbReference type="AlphaFoldDB" id="A0A151AZ64"/>
<dbReference type="SUPFAM" id="SSF52540">
    <property type="entry name" value="P-loop containing nucleoside triphosphate hydrolases"/>
    <property type="match status" value="1"/>
</dbReference>
<dbReference type="PANTHER" id="PTHR42794">
    <property type="entry name" value="HEMIN IMPORT ATP-BINDING PROTEIN HMUV"/>
    <property type="match status" value="1"/>
</dbReference>
<dbReference type="CDD" id="cd03214">
    <property type="entry name" value="ABC_Iron-Siderophores_B12_Hemin"/>
    <property type="match status" value="1"/>
</dbReference>
<dbReference type="InterPro" id="IPR003593">
    <property type="entry name" value="AAA+_ATPase"/>
</dbReference>